<proteinExistence type="inferred from homology"/>
<comment type="caution">
    <text evidence="5">The sequence shown here is derived from an EMBL/GenBank/DDBJ whole genome shotgun (WGS) entry which is preliminary data.</text>
</comment>
<sequence>MERILVATDLTAQGARAVRRAAMLAEALGAELEILHVLRDDLPADLRIEFERVAGGRLAADVGALRLRLEDRVRSRLEFGTPWMAILDAASDADLLVMGAHRHAGIADLFRGTTVERVAKACDTPLLVVRGDPVTPYASLLAATDFSLAARAALEEALRLAPNAATCLLHAYGVPFRFLLGGESRRSLLQAERQRQRKAAERDMETFLGGLEARLADAEHAFVDDTPEAAIRTALARAPAGLLAVGTHARPRLSEALLGSVARGLMADPPCDLLAVPPPFRTTG</sequence>
<protein>
    <recommendedName>
        <fullName evidence="4">UspA domain-containing protein</fullName>
    </recommendedName>
</protein>
<keyword evidence="2" id="KW-0547">Nucleotide-binding</keyword>
<comment type="similarity">
    <text evidence="1">Belongs to the universal stress protein A family.</text>
</comment>
<dbReference type="PATRIC" id="fig|1122180.6.peg.1605"/>
<evidence type="ECO:0000313" key="6">
    <source>
        <dbReference type="Proteomes" id="UP000025047"/>
    </source>
</evidence>
<dbReference type="RefSeq" id="WP_017929128.1">
    <property type="nucleotide sequence ID" value="NZ_KB822999.1"/>
</dbReference>
<accession>A0A017HE70</accession>
<dbReference type="Gene3D" id="3.40.50.620">
    <property type="entry name" value="HUPs"/>
    <property type="match status" value="2"/>
</dbReference>
<keyword evidence="6" id="KW-1185">Reference proteome</keyword>
<dbReference type="eggNOG" id="COG0589">
    <property type="taxonomic scope" value="Bacteria"/>
</dbReference>
<dbReference type="CDD" id="cd00293">
    <property type="entry name" value="USP-like"/>
    <property type="match status" value="2"/>
</dbReference>
<keyword evidence="3" id="KW-0067">ATP-binding</keyword>
<dbReference type="Proteomes" id="UP000025047">
    <property type="component" value="Unassembled WGS sequence"/>
</dbReference>
<dbReference type="PANTHER" id="PTHR46268:SF27">
    <property type="entry name" value="UNIVERSAL STRESS PROTEIN RV2623"/>
    <property type="match status" value="1"/>
</dbReference>
<name>A0A017HE70_9RHOB</name>
<dbReference type="AlphaFoldDB" id="A0A017HE70"/>
<dbReference type="Pfam" id="PF00582">
    <property type="entry name" value="Usp"/>
    <property type="match status" value="2"/>
</dbReference>
<evidence type="ECO:0000256" key="3">
    <source>
        <dbReference type="ARBA" id="ARBA00022840"/>
    </source>
</evidence>
<dbReference type="InterPro" id="IPR006016">
    <property type="entry name" value="UspA"/>
</dbReference>
<dbReference type="EMBL" id="APGJ01000004">
    <property type="protein sequence ID" value="EYD72822.1"/>
    <property type="molecule type" value="Genomic_DNA"/>
</dbReference>
<feature type="domain" description="UspA" evidence="4">
    <location>
        <begin position="137"/>
        <end position="277"/>
    </location>
</feature>
<reference evidence="5 6" key="1">
    <citation type="submission" date="2013-03" db="EMBL/GenBank/DDBJ databases">
        <authorList>
            <person name="Fiebig A."/>
            <person name="Goeker M."/>
            <person name="Klenk H.-P.P."/>
        </authorList>
    </citation>
    <scope>NUCLEOTIDE SEQUENCE [LARGE SCALE GENOMIC DNA]</scope>
    <source>
        <strain evidence="5 6">DSM 17492</strain>
    </source>
</reference>
<evidence type="ECO:0000259" key="4">
    <source>
        <dbReference type="Pfam" id="PF00582"/>
    </source>
</evidence>
<feature type="domain" description="UspA" evidence="4">
    <location>
        <begin position="2"/>
        <end position="130"/>
    </location>
</feature>
<evidence type="ECO:0000256" key="1">
    <source>
        <dbReference type="ARBA" id="ARBA00008791"/>
    </source>
</evidence>
<dbReference type="PANTHER" id="PTHR46268">
    <property type="entry name" value="STRESS RESPONSE PROTEIN NHAX"/>
    <property type="match status" value="1"/>
</dbReference>
<dbReference type="SUPFAM" id="SSF52402">
    <property type="entry name" value="Adenine nucleotide alpha hydrolases-like"/>
    <property type="match status" value="2"/>
</dbReference>
<dbReference type="InterPro" id="IPR006015">
    <property type="entry name" value="Universal_stress_UspA"/>
</dbReference>
<dbReference type="STRING" id="1122180.Lokhon_01627"/>
<dbReference type="HOGENOM" id="CLU_049301_2_1_5"/>
<dbReference type="PRINTS" id="PR01438">
    <property type="entry name" value="UNVRSLSTRESS"/>
</dbReference>
<gene>
    <name evidence="5" type="ORF">Lokhon_01627</name>
</gene>
<dbReference type="OrthoDB" id="5564966at2"/>
<dbReference type="InterPro" id="IPR014729">
    <property type="entry name" value="Rossmann-like_a/b/a_fold"/>
</dbReference>
<evidence type="ECO:0000256" key="2">
    <source>
        <dbReference type="ARBA" id="ARBA00022741"/>
    </source>
</evidence>
<dbReference type="GO" id="GO:0005524">
    <property type="term" value="F:ATP binding"/>
    <property type="evidence" value="ECO:0007669"/>
    <property type="project" value="UniProtKB-KW"/>
</dbReference>
<organism evidence="5 6">
    <name type="scientific">Limimaricola hongkongensis DSM 17492</name>
    <dbReference type="NCBI Taxonomy" id="1122180"/>
    <lineage>
        <taxon>Bacteria</taxon>
        <taxon>Pseudomonadati</taxon>
        <taxon>Pseudomonadota</taxon>
        <taxon>Alphaproteobacteria</taxon>
        <taxon>Rhodobacterales</taxon>
        <taxon>Paracoccaceae</taxon>
        <taxon>Limimaricola</taxon>
    </lineage>
</organism>
<evidence type="ECO:0000313" key="5">
    <source>
        <dbReference type="EMBL" id="EYD72822.1"/>
    </source>
</evidence>